<protein>
    <recommendedName>
        <fullName evidence="1">diguanylate cyclase</fullName>
        <ecNumber evidence="1">2.7.7.65</ecNumber>
    </recommendedName>
</protein>
<comment type="catalytic activity">
    <reaction evidence="2">
        <text>2 GTP = 3',3'-c-di-GMP + 2 diphosphate</text>
        <dbReference type="Rhea" id="RHEA:24898"/>
        <dbReference type="ChEBI" id="CHEBI:33019"/>
        <dbReference type="ChEBI" id="CHEBI:37565"/>
        <dbReference type="ChEBI" id="CHEBI:58805"/>
        <dbReference type="EC" id="2.7.7.65"/>
    </reaction>
</comment>
<dbReference type="SMART" id="SM00267">
    <property type="entry name" value="GGDEF"/>
    <property type="match status" value="1"/>
</dbReference>
<keyword evidence="6" id="KW-1185">Reference proteome</keyword>
<evidence type="ECO:0000313" key="5">
    <source>
        <dbReference type="EMBL" id="ELR65697.1"/>
    </source>
</evidence>
<dbReference type="PROSITE" id="PS50887">
    <property type="entry name" value="GGDEF"/>
    <property type="match status" value="1"/>
</dbReference>
<dbReference type="GO" id="GO:0043709">
    <property type="term" value="P:cell adhesion involved in single-species biofilm formation"/>
    <property type="evidence" value="ECO:0007669"/>
    <property type="project" value="TreeGrafter"/>
</dbReference>
<dbReference type="InterPro" id="IPR050469">
    <property type="entry name" value="Diguanylate_Cyclase"/>
</dbReference>
<gene>
    <name evidence="5" type="ORF">C942_00782</name>
</gene>
<dbReference type="AlphaFoldDB" id="L8JE65"/>
<evidence type="ECO:0000256" key="1">
    <source>
        <dbReference type="ARBA" id="ARBA00012528"/>
    </source>
</evidence>
<feature type="coiled-coil region" evidence="3">
    <location>
        <begin position="110"/>
        <end position="137"/>
    </location>
</feature>
<dbReference type="InterPro" id="IPR000160">
    <property type="entry name" value="GGDEF_dom"/>
</dbReference>
<dbReference type="NCBIfam" id="TIGR00254">
    <property type="entry name" value="GGDEF"/>
    <property type="match status" value="1"/>
</dbReference>
<feature type="domain" description="GGDEF" evidence="4">
    <location>
        <begin position="164"/>
        <end position="290"/>
    </location>
</feature>
<dbReference type="PANTHER" id="PTHR45138">
    <property type="entry name" value="REGULATORY COMPONENTS OF SENSORY TRANSDUCTION SYSTEM"/>
    <property type="match status" value="1"/>
</dbReference>
<evidence type="ECO:0000259" key="4">
    <source>
        <dbReference type="PROSITE" id="PS50887"/>
    </source>
</evidence>
<dbReference type="InterPro" id="IPR043128">
    <property type="entry name" value="Rev_trsase/Diguanyl_cyclase"/>
</dbReference>
<dbReference type="SUPFAM" id="SSF55073">
    <property type="entry name" value="Nucleotide cyclase"/>
    <property type="match status" value="1"/>
</dbReference>
<dbReference type="EC" id="2.7.7.65" evidence="1"/>
<comment type="caution">
    <text evidence="5">The sequence shown here is derived from an EMBL/GenBank/DDBJ whole genome shotgun (WGS) entry which is preliminary data.</text>
</comment>
<dbReference type="Gene3D" id="3.30.70.270">
    <property type="match status" value="1"/>
</dbReference>
<organism evidence="5 6">
    <name type="scientific">Photobacterium marinum</name>
    <dbReference type="NCBI Taxonomy" id="1056511"/>
    <lineage>
        <taxon>Bacteria</taxon>
        <taxon>Pseudomonadati</taxon>
        <taxon>Pseudomonadota</taxon>
        <taxon>Gammaproteobacteria</taxon>
        <taxon>Vibrionales</taxon>
        <taxon>Vibrionaceae</taxon>
        <taxon>Photobacterium</taxon>
    </lineage>
</organism>
<accession>L8JE65</accession>
<sequence length="290" mass="33151">MNRISQLPPRRIALICTAVLFLSFIPANDNLKTVISIVTLVLSIQLVREDFGTGMRGWLLLSLGMYGVGVITDLLDDIPELHNHWFLDNTEDIFIHVGVFMTCFCFIKILHQHRQLIESLNQQIDKARNLEQKLSRQALHDELTGLENRRALFRCFDHMAIDQQKGMLAYIDLDNFKQVNDNFGHQSGDQVLIAMATTLLRTTPAGSRTYRIGGDEFVVLLSWGEERSNQKWIDMLYEQTKEIRGKYNIGISIGLAPYYPGNLSDPDSILAKADQEMYSNKEKDTDRRTG</sequence>
<dbReference type="EMBL" id="AMZO01000016">
    <property type="protein sequence ID" value="ELR65697.1"/>
    <property type="molecule type" value="Genomic_DNA"/>
</dbReference>
<dbReference type="GO" id="GO:1902201">
    <property type="term" value="P:negative regulation of bacterial-type flagellum-dependent cell motility"/>
    <property type="evidence" value="ECO:0007669"/>
    <property type="project" value="TreeGrafter"/>
</dbReference>
<dbReference type="PATRIC" id="fig|1056511.3.peg.2274"/>
<evidence type="ECO:0000256" key="3">
    <source>
        <dbReference type="SAM" id="Coils"/>
    </source>
</evidence>
<evidence type="ECO:0000256" key="2">
    <source>
        <dbReference type="ARBA" id="ARBA00034247"/>
    </source>
</evidence>
<dbReference type="OrthoDB" id="70510at2"/>
<dbReference type="PANTHER" id="PTHR45138:SF9">
    <property type="entry name" value="DIGUANYLATE CYCLASE DGCM-RELATED"/>
    <property type="match status" value="1"/>
</dbReference>
<dbReference type="Pfam" id="PF00990">
    <property type="entry name" value="GGDEF"/>
    <property type="match status" value="1"/>
</dbReference>
<reference evidence="5 6" key="1">
    <citation type="submission" date="2012-12" db="EMBL/GenBank/DDBJ databases">
        <title>Genome Assembly of Photobacterium sp. AK15.</title>
        <authorList>
            <person name="Khatri I."/>
            <person name="Vaidya B."/>
            <person name="Srinivas T.N.R."/>
            <person name="Subramanian S."/>
            <person name="Pinnaka A."/>
        </authorList>
    </citation>
    <scope>NUCLEOTIDE SEQUENCE [LARGE SCALE GENOMIC DNA]</scope>
    <source>
        <strain evidence="5 6">AK15</strain>
    </source>
</reference>
<proteinExistence type="predicted"/>
<dbReference type="Proteomes" id="UP000011134">
    <property type="component" value="Unassembled WGS sequence"/>
</dbReference>
<name>L8JE65_9GAMM</name>
<dbReference type="RefSeq" id="WP_007465652.1">
    <property type="nucleotide sequence ID" value="NZ_AMZO01000016.1"/>
</dbReference>
<evidence type="ECO:0000313" key="6">
    <source>
        <dbReference type="Proteomes" id="UP000011134"/>
    </source>
</evidence>
<keyword evidence="3" id="KW-0175">Coiled coil</keyword>
<dbReference type="CDD" id="cd01949">
    <property type="entry name" value="GGDEF"/>
    <property type="match status" value="1"/>
</dbReference>
<dbReference type="InterPro" id="IPR029787">
    <property type="entry name" value="Nucleotide_cyclase"/>
</dbReference>
<dbReference type="GO" id="GO:0005886">
    <property type="term" value="C:plasma membrane"/>
    <property type="evidence" value="ECO:0007669"/>
    <property type="project" value="TreeGrafter"/>
</dbReference>
<dbReference type="GO" id="GO:0052621">
    <property type="term" value="F:diguanylate cyclase activity"/>
    <property type="evidence" value="ECO:0007669"/>
    <property type="project" value="UniProtKB-EC"/>
</dbReference>